<dbReference type="EMBL" id="HBUF01343218">
    <property type="protein sequence ID" value="CAG6706390.1"/>
    <property type="molecule type" value="Transcribed_RNA"/>
</dbReference>
<dbReference type="AlphaFoldDB" id="A0A8D8UPM6"/>
<name>A0A8D8UPM6_9HEMI</name>
<reference evidence="1" key="1">
    <citation type="submission" date="2021-05" db="EMBL/GenBank/DDBJ databases">
        <authorList>
            <person name="Alioto T."/>
            <person name="Alioto T."/>
            <person name="Gomez Garrido J."/>
        </authorList>
    </citation>
    <scope>NUCLEOTIDE SEQUENCE</scope>
</reference>
<accession>A0A8D8UPM6</accession>
<protein>
    <submittedName>
        <fullName evidence="1">Uncharacterized protein</fullName>
    </submittedName>
</protein>
<organism evidence="1">
    <name type="scientific">Cacopsylla melanoneura</name>
    <dbReference type="NCBI Taxonomy" id="428564"/>
    <lineage>
        <taxon>Eukaryota</taxon>
        <taxon>Metazoa</taxon>
        <taxon>Ecdysozoa</taxon>
        <taxon>Arthropoda</taxon>
        <taxon>Hexapoda</taxon>
        <taxon>Insecta</taxon>
        <taxon>Pterygota</taxon>
        <taxon>Neoptera</taxon>
        <taxon>Paraneoptera</taxon>
        <taxon>Hemiptera</taxon>
        <taxon>Sternorrhyncha</taxon>
        <taxon>Psylloidea</taxon>
        <taxon>Psyllidae</taxon>
        <taxon>Psyllinae</taxon>
        <taxon>Cacopsylla</taxon>
    </lineage>
</organism>
<evidence type="ECO:0000313" key="1">
    <source>
        <dbReference type="EMBL" id="CAG6706392.1"/>
    </source>
</evidence>
<dbReference type="EMBL" id="HBUF01343220">
    <property type="protein sequence ID" value="CAG6706392.1"/>
    <property type="molecule type" value="Transcribed_RNA"/>
</dbReference>
<sequence length="317" mass="35108">MLPAFLSSINSTFTLIRSMLPTITDIEEVSCYVTARRLWTSVYGENMLPADPMFQREWDEIHCKKVLDNMVFENDQDRASFLASTQKESNAWLQALPSRSVGTLLDNNTFRISLALRLGSPLCTPHTCVCGERVSADGTHGLSCVKSAGRASRHSQLNDTICRALVSARVPSVLEPVGLQQEDGRRPDGMSLVPWKDGKCVVWDATCGDTVAPSHVEGSARQAGRVAEVRAIQKKNKYRHIGEDHLFVPFSVETLGPWCEEVKRFVEEVGRQLIECTRERRAAAFLIERISLAIQRGNAAAAVMGTVAGTSKRDELF</sequence>
<proteinExistence type="predicted"/>